<evidence type="ECO:0000259" key="11">
    <source>
        <dbReference type="Pfam" id="PF17146"/>
    </source>
</evidence>
<dbReference type="AlphaFoldDB" id="A0A2R5GL24"/>
<accession>A0A2R5GL24</accession>
<dbReference type="CDD" id="cd09876">
    <property type="entry name" value="PIN_Nob1-like"/>
    <property type="match status" value="1"/>
</dbReference>
<keyword evidence="7" id="KW-0539">Nucleus</keyword>
<evidence type="ECO:0000256" key="1">
    <source>
        <dbReference type="ARBA" id="ARBA00004123"/>
    </source>
</evidence>
<protein>
    <submittedName>
        <fullName evidence="12">RNA-binding protein NOB1</fullName>
    </submittedName>
</protein>
<dbReference type="InterPro" id="IPR039907">
    <property type="entry name" value="NOB1"/>
</dbReference>
<evidence type="ECO:0000256" key="9">
    <source>
        <dbReference type="SAM" id="MobiDB-lite"/>
    </source>
</evidence>
<feature type="binding site" evidence="8">
    <location>
        <position position="492"/>
    </location>
    <ligand>
        <name>Zn(2+)</name>
        <dbReference type="ChEBI" id="CHEBI:29105"/>
    </ligand>
</feature>
<evidence type="ECO:0000256" key="3">
    <source>
        <dbReference type="ARBA" id="ARBA00022722"/>
    </source>
</evidence>
<sequence length="621" mass="66483">MVTTPEDGGAAAQAASTVNADATASMEGNEEQQLSHLVVDAGAIIRLENLNNMANEFWTVREVISEIRDKNARRALETLPFDLKVREPSDEALAAVVAFAKKTGDLAVLSKPDIRIIALTYMLHKETHGVQGLRTTPLRPGTSASNASAASSASPGHSSSISTPASAADEVDGEPAPLAANEPAAPDATVASLHRHDNKVIPLKSTAVAKPGVSWAAALSKEAPREAEQVAEKPTTTSSTTTTAVPAPVSAKASGSLEPSSMWDDDDFAALDDAEDDELESPTVVPPAAPEEAWPSLGATRNAIANEEFMRTRDATEAELRKIEAKEKRKLEKRTKKQEQKMQRLREEQEAEAAAAAAAKEKEAAENPRLPDHLVGGSRILGISGVTVDSGELEGEGWVTPQNVSTLDPADAMKTLSLQGKAQDGLSAAPSKPTEAHCVACITSDYAMQNVMLQMGIRLMTMEGRAITQIRRFVLKCDSCGSICKKLDKKFCPACGNATLARLNYSISPDGALSYHYKKNRQVNTRGMRYSMPKPKGGRTGDLLLAEDQLLAGYWSQHAQNKSNSTSMFGEHVTESLGLKLSGQSDAGIRIGYGRQNPNAAKGRERRGKKKKRSEKRPGFL</sequence>
<feature type="domain" description="Ribonuclease PIN" evidence="11">
    <location>
        <begin position="37"/>
        <end position="123"/>
    </location>
</feature>
<comment type="similarity">
    <text evidence="2">Belongs to the NOB1 family.</text>
</comment>
<feature type="binding site" evidence="8">
    <location>
        <position position="480"/>
    </location>
    <ligand>
        <name>Zn(2+)</name>
        <dbReference type="ChEBI" id="CHEBI:29105"/>
    </ligand>
</feature>
<dbReference type="Proteomes" id="UP000241890">
    <property type="component" value="Unassembled WGS sequence"/>
</dbReference>
<dbReference type="GO" id="GO:0046872">
    <property type="term" value="F:metal ion binding"/>
    <property type="evidence" value="ECO:0007669"/>
    <property type="project" value="UniProtKB-KW"/>
</dbReference>
<dbReference type="InterPro" id="IPR036283">
    <property type="entry name" value="NOB1_Zf-like_sf"/>
</dbReference>
<keyword evidence="3" id="KW-0540">Nuclease</keyword>
<keyword evidence="6 8" id="KW-0862">Zinc</keyword>
<evidence type="ECO:0000256" key="6">
    <source>
        <dbReference type="ARBA" id="ARBA00022833"/>
    </source>
</evidence>
<dbReference type="PANTHER" id="PTHR12814">
    <property type="entry name" value="RNA-BINDING PROTEIN NOB1"/>
    <property type="match status" value="1"/>
</dbReference>
<evidence type="ECO:0000256" key="7">
    <source>
        <dbReference type="ARBA" id="ARBA00023242"/>
    </source>
</evidence>
<feature type="region of interest" description="Disordered" evidence="9">
    <location>
        <begin position="129"/>
        <end position="190"/>
    </location>
</feature>
<feature type="compositionally biased region" description="Low complexity" evidence="9">
    <location>
        <begin position="175"/>
        <end position="190"/>
    </location>
</feature>
<dbReference type="Pfam" id="PF08772">
    <property type="entry name" value="Zn_ribbon_NOB1"/>
    <property type="match status" value="1"/>
</dbReference>
<evidence type="ECO:0000256" key="5">
    <source>
        <dbReference type="ARBA" id="ARBA00022801"/>
    </source>
</evidence>
<dbReference type="GO" id="GO:0004521">
    <property type="term" value="F:RNA endonuclease activity"/>
    <property type="evidence" value="ECO:0007669"/>
    <property type="project" value="InterPro"/>
</dbReference>
<dbReference type="Gene3D" id="6.20.210.10">
    <property type="entry name" value="Nin one binding (NOB1), Zn-ribbon-like"/>
    <property type="match status" value="1"/>
</dbReference>
<dbReference type="GO" id="GO:0030490">
    <property type="term" value="P:maturation of SSU-rRNA"/>
    <property type="evidence" value="ECO:0007669"/>
    <property type="project" value="TreeGrafter"/>
</dbReference>
<feature type="binding site" evidence="8">
    <location>
        <position position="495"/>
    </location>
    <ligand>
        <name>Zn(2+)</name>
        <dbReference type="ChEBI" id="CHEBI:29105"/>
    </ligand>
</feature>
<comment type="caution">
    <text evidence="12">The sequence shown here is derived from an EMBL/GenBank/DDBJ whole genome shotgun (WGS) entry which is preliminary data.</text>
</comment>
<reference evidence="12 13" key="1">
    <citation type="submission" date="2017-12" db="EMBL/GenBank/DDBJ databases">
        <title>Sequencing, de novo assembly and annotation of complete genome of a new Thraustochytrid species, strain FCC1311.</title>
        <authorList>
            <person name="Sedici K."/>
            <person name="Godart F."/>
            <person name="Aiese Cigliano R."/>
            <person name="Sanseverino W."/>
            <person name="Barakat M."/>
            <person name="Ortet P."/>
            <person name="Marechal E."/>
            <person name="Cagnac O."/>
            <person name="Amato A."/>
        </authorList>
    </citation>
    <scope>NUCLEOTIDE SEQUENCE [LARGE SCALE GENOMIC DNA]</scope>
</reference>
<evidence type="ECO:0000313" key="12">
    <source>
        <dbReference type="EMBL" id="GBG29323.1"/>
    </source>
</evidence>
<feature type="compositionally biased region" description="Basic and acidic residues" evidence="9">
    <location>
        <begin position="359"/>
        <end position="372"/>
    </location>
</feature>
<dbReference type="EMBL" id="BEYU01000056">
    <property type="protein sequence ID" value="GBG29323.1"/>
    <property type="molecule type" value="Genomic_DNA"/>
</dbReference>
<dbReference type="InterPro" id="IPR033411">
    <property type="entry name" value="Ribonuclease_PIN"/>
</dbReference>
<evidence type="ECO:0000256" key="4">
    <source>
        <dbReference type="ARBA" id="ARBA00022723"/>
    </source>
</evidence>
<feature type="compositionally biased region" description="Basic residues" evidence="9">
    <location>
        <begin position="604"/>
        <end position="615"/>
    </location>
</feature>
<comment type="subcellular location">
    <subcellularLocation>
        <location evidence="1">Nucleus</location>
    </subcellularLocation>
</comment>
<name>A0A2R5GL24_9STRA</name>
<keyword evidence="5" id="KW-0378">Hydrolase</keyword>
<keyword evidence="13" id="KW-1185">Reference proteome</keyword>
<keyword evidence="4 8" id="KW-0479">Metal-binding</keyword>
<dbReference type="Pfam" id="PF17146">
    <property type="entry name" value="PIN_6"/>
    <property type="match status" value="1"/>
</dbReference>
<evidence type="ECO:0000256" key="8">
    <source>
        <dbReference type="PIRSR" id="PIRSR037125-1"/>
    </source>
</evidence>
<dbReference type="GO" id="GO:0005737">
    <property type="term" value="C:cytoplasm"/>
    <property type="evidence" value="ECO:0007669"/>
    <property type="project" value="UniProtKB-ARBA"/>
</dbReference>
<feature type="compositionally biased region" description="Low complexity" evidence="9">
    <location>
        <begin position="143"/>
        <end position="168"/>
    </location>
</feature>
<feature type="region of interest" description="Disordered" evidence="9">
    <location>
        <begin position="219"/>
        <end position="265"/>
    </location>
</feature>
<dbReference type="OrthoDB" id="446759at2759"/>
<evidence type="ECO:0000259" key="10">
    <source>
        <dbReference type="Pfam" id="PF08772"/>
    </source>
</evidence>
<feature type="binding site" evidence="8">
    <location>
        <position position="477"/>
    </location>
    <ligand>
        <name>Zn(2+)</name>
        <dbReference type="ChEBI" id="CHEBI:29105"/>
    </ligand>
</feature>
<proteinExistence type="inferred from homology"/>
<feature type="region of interest" description="Disordered" evidence="9">
    <location>
        <begin position="275"/>
        <end position="294"/>
    </location>
</feature>
<feature type="compositionally biased region" description="Low complexity" evidence="9">
    <location>
        <begin position="233"/>
        <end position="254"/>
    </location>
</feature>
<dbReference type="InterPro" id="IPR017117">
    <property type="entry name" value="Nob1_euk"/>
</dbReference>
<dbReference type="GO" id="GO:0031981">
    <property type="term" value="C:nuclear lumen"/>
    <property type="evidence" value="ECO:0007669"/>
    <property type="project" value="UniProtKB-ARBA"/>
</dbReference>
<feature type="compositionally biased region" description="Basic and acidic residues" evidence="9">
    <location>
        <begin position="337"/>
        <end position="348"/>
    </location>
</feature>
<feature type="region of interest" description="Disordered" evidence="9">
    <location>
        <begin position="588"/>
        <end position="621"/>
    </location>
</feature>
<evidence type="ECO:0000313" key="13">
    <source>
        <dbReference type="Proteomes" id="UP000241890"/>
    </source>
</evidence>
<dbReference type="PIRSF" id="PIRSF037125">
    <property type="entry name" value="D-site_20S_pre-rRNA_nuclease"/>
    <property type="match status" value="1"/>
</dbReference>
<dbReference type="GO" id="GO:0030688">
    <property type="term" value="C:preribosome, small subunit precursor"/>
    <property type="evidence" value="ECO:0007669"/>
    <property type="project" value="TreeGrafter"/>
</dbReference>
<evidence type="ECO:0000256" key="2">
    <source>
        <dbReference type="ARBA" id="ARBA00005858"/>
    </source>
</evidence>
<dbReference type="InterPro" id="IPR014881">
    <property type="entry name" value="NOB1_Zn-bd"/>
</dbReference>
<dbReference type="PANTHER" id="PTHR12814:SF2">
    <property type="entry name" value="RNA-BINDING PROTEIN NOB1"/>
    <property type="match status" value="1"/>
</dbReference>
<feature type="compositionally biased region" description="Basic and acidic residues" evidence="9">
    <location>
        <begin position="222"/>
        <end position="231"/>
    </location>
</feature>
<organism evidence="12 13">
    <name type="scientific">Hondaea fermentalgiana</name>
    <dbReference type="NCBI Taxonomy" id="2315210"/>
    <lineage>
        <taxon>Eukaryota</taxon>
        <taxon>Sar</taxon>
        <taxon>Stramenopiles</taxon>
        <taxon>Bigyra</taxon>
        <taxon>Labyrinthulomycetes</taxon>
        <taxon>Thraustochytrida</taxon>
        <taxon>Thraustochytriidae</taxon>
        <taxon>Hondaea</taxon>
    </lineage>
</organism>
<dbReference type="FunCoup" id="A0A2R5GL24">
    <property type="interactions" value="421"/>
</dbReference>
<feature type="domain" description="Nin one binding (NOB1) Zn-ribbon-like" evidence="10">
    <location>
        <begin position="467"/>
        <end position="538"/>
    </location>
</feature>
<dbReference type="Gene3D" id="3.40.50.1010">
    <property type="entry name" value="5'-nuclease"/>
    <property type="match status" value="1"/>
</dbReference>
<dbReference type="InParanoid" id="A0A2R5GL24"/>
<dbReference type="FunFam" id="3.40.50.1010:FF:000020">
    <property type="entry name" value="20S-pre-rRNA D-site endonuclease NOB1"/>
    <property type="match status" value="1"/>
</dbReference>
<dbReference type="SUPFAM" id="SSF144206">
    <property type="entry name" value="NOB1 zinc finger-like"/>
    <property type="match status" value="1"/>
</dbReference>
<dbReference type="GO" id="GO:0016787">
    <property type="term" value="F:hydrolase activity"/>
    <property type="evidence" value="ECO:0007669"/>
    <property type="project" value="UniProtKB-KW"/>
</dbReference>
<gene>
    <name evidence="12" type="ORF">FCC1311_055452</name>
</gene>
<feature type="region of interest" description="Disordered" evidence="9">
    <location>
        <begin position="328"/>
        <end position="373"/>
    </location>
</feature>